<dbReference type="STRING" id="1335309.GA0116948_10334"/>
<accession>A0A1C4BCQ0</accession>
<evidence type="ECO:0000259" key="4">
    <source>
        <dbReference type="PROSITE" id="PS50995"/>
    </source>
</evidence>
<reference evidence="5 6" key="1">
    <citation type="submission" date="2016-08" db="EMBL/GenBank/DDBJ databases">
        <authorList>
            <person name="Seilhamer J.J."/>
        </authorList>
    </citation>
    <scope>NUCLEOTIDE SEQUENCE [LARGE SCALE GENOMIC DNA]</scope>
    <source>
        <strain evidence="5 6">A37T2</strain>
    </source>
</reference>
<dbReference type="Proteomes" id="UP000242818">
    <property type="component" value="Unassembled WGS sequence"/>
</dbReference>
<keyword evidence="1" id="KW-0805">Transcription regulation</keyword>
<dbReference type="PANTHER" id="PTHR42756:SF1">
    <property type="entry name" value="TRANSCRIPTIONAL REPRESSOR OF EMRAB OPERON"/>
    <property type="match status" value="1"/>
</dbReference>
<name>A0A1C4BCQ0_9BACT</name>
<feature type="domain" description="HTH marR-type" evidence="4">
    <location>
        <begin position="52"/>
        <end position="189"/>
    </location>
</feature>
<dbReference type="InterPro" id="IPR036390">
    <property type="entry name" value="WH_DNA-bd_sf"/>
</dbReference>
<dbReference type="Gene3D" id="1.10.10.10">
    <property type="entry name" value="Winged helix-like DNA-binding domain superfamily/Winged helix DNA-binding domain"/>
    <property type="match status" value="1"/>
</dbReference>
<protein>
    <submittedName>
        <fullName evidence="5">DNA-binding transcriptional regulator, MarR family</fullName>
    </submittedName>
</protein>
<sequence>MAEYINHTVELITLWGQFQQQNPEASLADFFRFQAAAAIKAERIPTANGKLQADINGRLIILLRRIGKFHINYSNKALEGTELDQIEEFGILVTIYNLGNPIKSEAIYNNIIELSSGTNMLIRMKKRGLVAEYDDPEDKRVKRLKVTKKGEKVLIKAKDQVLKVANMMVQDLSDEDKQLCMQLLSPIDKRFSGLYQKQKNKSFDEIYKENSLTL</sequence>
<dbReference type="InterPro" id="IPR036388">
    <property type="entry name" value="WH-like_DNA-bd_sf"/>
</dbReference>
<keyword evidence="2 5" id="KW-0238">DNA-binding</keyword>
<keyword evidence="6" id="KW-1185">Reference proteome</keyword>
<dbReference type="InterPro" id="IPR000835">
    <property type="entry name" value="HTH_MarR-typ"/>
</dbReference>
<dbReference type="GO" id="GO:0003677">
    <property type="term" value="F:DNA binding"/>
    <property type="evidence" value="ECO:0007669"/>
    <property type="project" value="UniProtKB-KW"/>
</dbReference>
<dbReference type="PROSITE" id="PS50995">
    <property type="entry name" value="HTH_MARR_2"/>
    <property type="match status" value="1"/>
</dbReference>
<dbReference type="PRINTS" id="PR00598">
    <property type="entry name" value="HTHMARR"/>
</dbReference>
<gene>
    <name evidence="5" type="ORF">GA0116948_10334</name>
</gene>
<evidence type="ECO:0000256" key="2">
    <source>
        <dbReference type="ARBA" id="ARBA00023125"/>
    </source>
</evidence>
<evidence type="ECO:0000313" key="6">
    <source>
        <dbReference type="Proteomes" id="UP000242818"/>
    </source>
</evidence>
<proteinExistence type="predicted"/>
<evidence type="ECO:0000313" key="5">
    <source>
        <dbReference type="EMBL" id="SCC04522.1"/>
    </source>
</evidence>
<dbReference type="RefSeq" id="WP_089709662.1">
    <property type="nucleotide sequence ID" value="NZ_FMAR01000003.1"/>
</dbReference>
<evidence type="ECO:0000256" key="1">
    <source>
        <dbReference type="ARBA" id="ARBA00023015"/>
    </source>
</evidence>
<dbReference type="PANTHER" id="PTHR42756">
    <property type="entry name" value="TRANSCRIPTIONAL REGULATOR, MARR"/>
    <property type="match status" value="1"/>
</dbReference>
<dbReference type="OrthoDB" id="961069at2"/>
<dbReference type="SUPFAM" id="SSF46785">
    <property type="entry name" value="Winged helix' DNA-binding domain"/>
    <property type="match status" value="1"/>
</dbReference>
<dbReference type="GO" id="GO:0003700">
    <property type="term" value="F:DNA-binding transcription factor activity"/>
    <property type="evidence" value="ECO:0007669"/>
    <property type="project" value="InterPro"/>
</dbReference>
<organism evidence="5 6">
    <name type="scientific">Chitinophaga costaii</name>
    <dbReference type="NCBI Taxonomy" id="1335309"/>
    <lineage>
        <taxon>Bacteria</taxon>
        <taxon>Pseudomonadati</taxon>
        <taxon>Bacteroidota</taxon>
        <taxon>Chitinophagia</taxon>
        <taxon>Chitinophagales</taxon>
        <taxon>Chitinophagaceae</taxon>
        <taxon>Chitinophaga</taxon>
    </lineage>
</organism>
<dbReference type="AlphaFoldDB" id="A0A1C4BCQ0"/>
<evidence type="ECO:0000256" key="3">
    <source>
        <dbReference type="ARBA" id="ARBA00023163"/>
    </source>
</evidence>
<dbReference type="EMBL" id="FMAR01000003">
    <property type="protein sequence ID" value="SCC04522.1"/>
    <property type="molecule type" value="Genomic_DNA"/>
</dbReference>
<dbReference type="SMART" id="SM00347">
    <property type="entry name" value="HTH_MARR"/>
    <property type="match status" value="1"/>
</dbReference>
<keyword evidence="3" id="KW-0804">Transcription</keyword>